<dbReference type="EMBL" id="VSSQ01146538">
    <property type="protein sequence ID" value="MPN64934.1"/>
    <property type="molecule type" value="Genomic_DNA"/>
</dbReference>
<comment type="caution">
    <text evidence="5">The sequence shown here is derived from an EMBL/GenBank/DDBJ whole genome shotgun (WGS) entry which is preliminary data.</text>
</comment>
<dbReference type="PANTHER" id="PTHR45745:SF1">
    <property type="entry name" value="PHOSPHOGLUCOMUTASE 2B-RELATED"/>
    <property type="match status" value="1"/>
</dbReference>
<organism evidence="5">
    <name type="scientific">bioreactor metagenome</name>
    <dbReference type="NCBI Taxonomy" id="1076179"/>
    <lineage>
        <taxon>unclassified sequences</taxon>
        <taxon>metagenomes</taxon>
        <taxon>ecological metagenomes</taxon>
    </lineage>
</organism>
<keyword evidence="1" id="KW-0479">Metal-binding</keyword>
<dbReference type="AlphaFoldDB" id="A0A645K014"/>
<protein>
    <submittedName>
        <fullName evidence="5">Phosphoglucomutase</fullName>
        <ecNumber evidence="5">5.4.2.2</ecNumber>
    </submittedName>
</protein>
<evidence type="ECO:0000313" key="5">
    <source>
        <dbReference type="EMBL" id="MPN64934.1"/>
    </source>
</evidence>
<reference evidence="5" key="1">
    <citation type="submission" date="2019-08" db="EMBL/GenBank/DDBJ databases">
        <authorList>
            <person name="Kucharzyk K."/>
            <person name="Murdoch R.W."/>
            <person name="Higgins S."/>
            <person name="Loffler F."/>
        </authorList>
    </citation>
    <scope>NUCLEOTIDE SEQUENCE</scope>
</reference>
<evidence type="ECO:0000256" key="3">
    <source>
        <dbReference type="ARBA" id="ARBA00023235"/>
    </source>
</evidence>
<dbReference type="GO" id="GO:0008973">
    <property type="term" value="F:phosphopentomutase activity"/>
    <property type="evidence" value="ECO:0007669"/>
    <property type="project" value="TreeGrafter"/>
</dbReference>
<dbReference type="GO" id="GO:0006166">
    <property type="term" value="P:purine ribonucleoside salvage"/>
    <property type="evidence" value="ECO:0007669"/>
    <property type="project" value="TreeGrafter"/>
</dbReference>
<accession>A0A645K014</accession>
<dbReference type="EC" id="5.4.2.2" evidence="5"/>
<feature type="domain" description="Alpha-D-phosphohexomutase C-terminal" evidence="4">
    <location>
        <begin position="58"/>
        <end position="83"/>
    </location>
</feature>
<dbReference type="SUPFAM" id="SSF55957">
    <property type="entry name" value="Phosphoglucomutase, C-terminal domain"/>
    <property type="match status" value="1"/>
</dbReference>
<evidence type="ECO:0000256" key="1">
    <source>
        <dbReference type="ARBA" id="ARBA00022723"/>
    </source>
</evidence>
<dbReference type="GO" id="GO:0046872">
    <property type="term" value="F:metal ion binding"/>
    <property type="evidence" value="ECO:0007669"/>
    <property type="project" value="UniProtKB-KW"/>
</dbReference>
<sequence>MEKIAGAMAALRSNPPQSFAGTAIVTAEDYLARRCVNTDGTACDIALPKSDTLRWLLLDESWIVIRPSGTEPKLKLYIGARAKTKEQLFATLSALMQDVDGLLKGYLA</sequence>
<dbReference type="Gene3D" id="3.30.310.50">
    <property type="entry name" value="Alpha-D-phosphohexomutase, C-terminal domain"/>
    <property type="match status" value="1"/>
</dbReference>
<dbReference type="GO" id="GO:0004614">
    <property type="term" value="F:phosphoglucomutase activity"/>
    <property type="evidence" value="ECO:0007669"/>
    <property type="project" value="UniProtKB-EC"/>
</dbReference>
<dbReference type="InterPro" id="IPR036900">
    <property type="entry name" value="A-D-PHexomutase_C_sf"/>
</dbReference>
<keyword evidence="3 5" id="KW-0413">Isomerase</keyword>
<gene>
    <name evidence="5" type="primary">pgcA_39</name>
    <name evidence="5" type="ORF">SDC9_212713</name>
</gene>
<dbReference type="PANTHER" id="PTHR45745">
    <property type="entry name" value="PHOSPHOMANNOMUTASE 45A"/>
    <property type="match status" value="1"/>
</dbReference>
<dbReference type="InterPro" id="IPR005843">
    <property type="entry name" value="A-D-PHexomutase_C"/>
</dbReference>
<evidence type="ECO:0000259" key="4">
    <source>
        <dbReference type="Pfam" id="PF00408"/>
    </source>
</evidence>
<proteinExistence type="predicted"/>
<dbReference type="Pfam" id="PF00408">
    <property type="entry name" value="PGM_PMM_IV"/>
    <property type="match status" value="1"/>
</dbReference>
<name>A0A645K014_9ZZZZ</name>
<keyword evidence="2" id="KW-0460">Magnesium</keyword>
<evidence type="ECO:0000256" key="2">
    <source>
        <dbReference type="ARBA" id="ARBA00022842"/>
    </source>
</evidence>